<reference evidence="2 3" key="1">
    <citation type="submission" date="2023-07" db="EMBL/GenBank/DDBJ databases">
        <title>Closed genoem sequence of Methanomicrococcus sp. Hf6.</title>
        <authorList>
            <person name="Poehlein A."/>
            <person name="Protasov E."/>
            <person name="Platt K."/>
            <person name="Reeh H."/>
            <person name="Daniel R."/>
            <person name="Brune A."/>
        </authorList>
    </citation>
    <scope>NUCLEOTIDE SEQUENCE [LARGE SCALE GENOMIC DNA]</scope>
    <source>
        <strain evidence="2 3">Hf6</strain>
    </source>
</reference>
<dbReference type="EMBL" id="CP131059">
    <property type="protein sequence ID" value="WNY23300.1"/>
    <property type="molecule type" value="Genomic_DNA"/>
</dbReference>
<dbReference type="Gene3D" id="3.20.20.140">
    <property type="entry name" value="Metal-dependent hydrolases"/>
    <property type="match status" value="1"/>
</dbReference>
<dbReference type="PANTHER" id="PTHR43794:SF5">
    <property type="entry name" value="CHLOROHYDROLASE FAMILY PROTEIN"/>
    <property type="match status" value="1"/>
</dbReference>
<dbReference type="GeneID" id="85195108"/>
<dbReference type="InterPro" id="IPR050287">
    <property type="entry name" value="MTA/SAH_deaminase"/>
</dbReference>
<evidence type="ECO:0000313" key="2">
    <source>
        <dbReference type="EMBL" id="WNY23300.1"/>
    </source>
</evidence>
<dbReference type="KEGG" id="mehf:MmiHf6_06050"/>
<dbReference type="PANTHER" id="PTHR43794">
    <property type="entry name" value="AMINOHYDROLASE SSNA-RELATED"/>
    <property type="match status" value="1"/>
</dbReference>
<protein>
    <submittedName>
        <fullName evidence="2">5'-deoxyadenosine deaminase</fullName>
        <ecNumber evidence="2">3.5.4.31</ecNumber>
    </submittedName>
</protein>
<dbReference type="NCBIfam" id="NF005552">
    <property type="entry name" value="PRK07213.1"/>
    <property type="match status" value="1"/>
</dbReference>
<gene>
    <name evidence="2" type="primary">dadD</name>
    <name evidence="2" type="ORF">MmiHf6_06050</name>
</gene>
<feature type="domain" description="Amidohydrolase-related" evidence="1">
    <location>
        <begin position="92"/>
        <end position="402"/>
    </location>
</feature>
<evidence type="ECO:0000259" key="1">
    <source>
        <dbReference type="Pfam" id="PF01979"/>
    </source>
</evidence>
<keyword evidence="2" id="KW-0378">Hydrolase</keyword>
<evidence type="ECO:0000313" key="3">
    <source>
        <dbReference type="Proteomes" id="UP001302978"/>
    </source>
</evidence>
<dbReference type="Pfam" id="PF01979">
    <property type="entry name" value="Amidohydro_1"/>
    <property type="match status" value="1"/>
</dbReference>
<accession>A0AA96ZSC6</accession>
<dbReference type="SUPFAM" id="SSF51556">
    <property type="entry name" value="Metallo-dependent hydrolases"/>
    <property type="match status" value="1"/>
</dbReference>
<dbReference type="EC" id="3.5.4.31" evidence="2"/>
<dbReference type="InterPro" id="IPR006680">
    <property type="entry name" value="Amidohydro-rel"/>
</dbReference>
<proteinExistence type="predicted"/>
<dbReference type="InterPro" id="IPR032466">
    <property type="entry name" value="Metal_Hydrolase"/>
</dbReference>
<keyword evidence="3" id="KW-1185">Reference proteome</keyword>
<dbReference type="SUPFAM" id="SSF51338">
    <property type="entry name" value="Composite domain of metallo-dependent hydrolases"/>
    <property type="match status" value="1"/>
</dbReference>
<dbReference type="InterPro" id="IPR011059">
    <property type="entry name" value="Metal-dep_hydrolase_composite"/>
</dbReference>
<sequence length="427" mass="46588">MSGFDDSDFVRLLEIIDRTEKERRSETADNFPKFTAQDGYGDYGGDYDRVVSGLIFAGTEPDLIYGNVYIENGIIQEIEETSGSHLKSRNWIVPRFINAHTHIGDTLLKDPPLGPEVKPYAYKRDLDSLVKPPNGLKHKFLAGLNTEDAISSMESAIWDMYQNGISVFADFREGGIKGAAALIEASKNAGRDIHPVIFGRPTLSGYSNNSNNDSDFTTSNSFLDELRDLLEITDGIGVSGTNDVDEYVLAKIAAKTQSKRKRLAIHAGEKDRSDIESALALDPDLLIHMTHAQDSDLKAAADSEIPIAVCVRSNLVTGVGLPPILSMLDEGIPVCIGTDNVMLNSPDMFEELHFLSKIYGITDATLFKMAASNGAEALGCRFTGSIEVGKKADMMVLNSKSLNLKHVKDPLAGFVRRARADDILGIV</sequence>
<name>A0AA96ZSC6_9EURY</name>
<organism evidence="2 3">
    <name type="scientific">Methanimicrococcus hongohii</name>
    <dbReference type="NCBI Taxonomy" id="3028295"/>
    <lineage>
        <taxon>Archaea</taxon>
        <taxon>Methanobacteriati</taxon>
        <taxon>Methanobacteriota</taxon>
        <taxon>Stenosarchaea group</taxon>
        <taxon>Methanomicrobia</taxon>
        <taxon>Methanosarcinales</taxon>
        <taxon>Methanosarcinaceae</taxon>
        <taxon>Methanimicrococcus</taxon>
    </lineage>
</organism>
<dbReference type="Proteomes" id="UP001302978">
    <property type="component" value="Chromosome"/>
</dbReference>
<dbReference type="AlphaFoldDB" id="A0AA96ZSC6"/>
<dbReference type="GO" id="GO:0090614">
    <property type="term" value="F:5'-methylthioadenosine deaminase activity"/>
    <property type="evidence" value="ECO:0007669"/>
    <property type="project" value="UniProtKB-EC"/>
</dbReference>
<dbReference type="RefSeq" id="WP_316558315.1">
    <property type="nucleotide sequence ID" value="NZ_CP131059.1"/>
</dbReference>